<organism evidence="1 2">
    <name type="scientific">Arcobacter arenosus</name>
    <dbReference type="NCBI Taxonomy" id="2576037"/>
    <lineage>
        <taxon>Bacteria</taxon>
        <taxon>Pseudomonadati</taxon>
        <taxon>Campylobacterota</taxon>
        <taxon>Epsilonproteobacteria</taxon>
        <taxon>Campylobacterales</taxon>
        <taxon>Arcobacteraceae</taxon>
        <taxon>Arcobacter</taxon>
    </lineage>
</organism>
<evidence type="ECO:0000313" key="2">
    <source>
        <dbReference type="Proteomes" id="UP000308901"/>
    </source>
</evidence>
<keyword evidence="2" id="KW-1185">Reference proteome</keyword>
<dbReference type="SUPFAM" id="SSF102588">
    <property type="entry name" value="LmbE-like"/>
    <property type="match status" value="1"/>
</dbReference>
<protein>
    <submittedName>
        <fullName evidence="1">PIG-L family deacetylase</fullName>
    </submittedName>
</protein>
<name>A0A5R8Y070_9BACT</name>
<dbReference type="AlphaFoldDB" id="A0A5R8Y070"/>
<dbReference type="InterPro" id="IPR024078">
    <property type="entry name" value="LmbE-like_dom_sf"/>
</dbReference>
<reference evidence="1 2" key="1">
    <citation type="submission" date="2019-05" db="EMBL/GenBank/DDBJ databases">
        <title>Arcobacter sp. nov., isolated from sea sediment.</title>
        <authorList>
            <person name="Kim W."/>
        </authorList>
    </citation>
    <scope>NUCLEOTIDE SEQUENCE [LARGE SCALE GENOMIC DNA]</scope>
    <source>
        <strain evidence="1 2">CAU 1517</strain>
    </source>
</reference>
<dbReference type="Gene3D" id="3.40.50.10320">
    <property type="entry name" value="LmbE-like"/>
    <property type="match status" value="1"/>
</dbReference>
<dbReference type="OrthoDB" id="9816564at2"/>
<dbReference type="EMBL" id="VANU01000004">
    <property type="protein sequence ID" value="TLP37784.1"/>
    <property type="molecule type" value="Genomic_DNA"/>
</dbReference>
<sequence length="206" mass="24103">MKIIVFAPHTDDIELGCGATLSRYIKEGAEVKYIAFSICEEWVPKEFPMDILFSEATNAAKSLGVKEENINIYRFRATELWKVRDKIFDIMFELNKSFSPDMVFCHSKNDLHQDHSTIAIECERVFKSSTILGYEMPWNNTEFKSNCHIKVEKEDIENKIKALDFYKSQKCKNYVDEDFIWSLAKVRGVQIKEKYAEAFEVIRVKL</sequence>
<accession>A0A5R8Y070</accession>
<proteinExistence type="predicted"/>
<comment type="caution">
    <text evidence="1">The sequence shown here is derived from an EMBL/GenBank/DDBJ whole genome shotgun (WGS) entry which is preliminary data.</text>
</comment>
<dbReference type="Pfam" id="PF02585">
    <property type="entry name" value="PIG-L"/>
    <property type="match status" value="1"/>
</dbReference>
<gene>
    <name evidence="1" type="ORF">FDK22_10765</name>
</gene>
<dbReference type="InterPro" id="IPR003737">
    <property type="entry name" value="GlcNAc_PI_deacetylase-related"/>
</dbReference>
<dbReference type="RefSeq" id="WP_138152964.1">
    <property type="nucleotide sequence ID" value="NZ_VANU01000004.1"/>
</dbReference>
<evidence type="ECO:0000313" key="1">
    <source>
        <dbReference type="EMBL" id="TLP37784.1"/>
    </source>
</evidence>
<dbReference type="Proteomes" id="UP000308901">
    <property type="component" value="Unassembled WGS sequence"/>
</dbReference>